<dbReference type="RefSeq" id="XP_056073992.1">
    <property type="nucleotide sequence ID" value="XM_056210519.1"/>
</dbReference>
<dbReference type="InterPro" id="IPR050529">
    <property type="entry name" value="CYP450_sterol_14alpha_dmase"/>
</dbReference>
<evidence type="ECO:0000256" key="5">
    <source>
        <dbReference type="ARBA" id="ARBA00023004"/>
    </source>
</evidence>
<evidence type="ECO:0000256" key="6">
    <source>
        <dbReference type="PIRSR" id="PIRSR602403-1"/>
    </source>
</evidence>
<proteinExistence type="inferred from homology"/>
<dbReference type="SUPFAM" id="SSF48264">
    <property type="entry name" value="Cytochrome P450"/>
    <property type="match status" value="1"/>
</dbReference>
<dbReference type="CDD" id="cd11040">
    <property type="entry name" value="CYP7_CYP8-like"/>
    <property type="match status" value="1"/>
</dbReference>
<comment type="caution">
    <text evidence="8">The sequence shown here is derived from an EMBL/GenBank/DDBJ whole genome shotgun (WGS) entry which is preliminary data.</text>
</comment>
<dbReference type="PANTHER" id="PTHR24304">
    <property type="entry name" value="CYTOCHROME P450 FAMILY 7"/>
    <property type="match status" value="1"/>
</dbReference>
<dbReference type="EMBL" id="JAPEUX010000002">
    <property type="protein sequence ID" value="KAJ4357133.1"/>
    <property type="molecule type" value="Genomic_DNA"/>
</dbReference>
<dbReference type="PANTHER" id="PTHR24304:SF2">
    <property type="entry name" value="24-HYDROXYCHOLESTEROL 7-ALPHA-HYDROXYLASE"/>
    <property type="match status" value="1"/>
</dbReference>
<keyword evidence="5 6" id="KW-0408">Iron</keyword>
<comment type="similarity">
    <text evidence="2 7">Belongs to the cytochrome P450 family.</text>
</comment>
<keyword evidence="4 6" id="KW-0479">Metal-binding</keyword>
<evidence type="ECO:0000313" key="9">
    <source>
        <dbReference type="Proteomes" id="UP001140513"/>
    </source>
</evidence>
<evidence type="ECO:0000256" key="4">
    <source>
        <dbReference type="ARBA" id="ARBA00022723"/>
    </source>
</evidence>
<evidence type="ECO:0000256" key="3">
    <source>
        <dbReference type="ARBA" id="ARBA00022617"/>
    </source>
</evidence>
<dbReference type="Gene3D" id="1.10.630.10">
    <property type="entry name" value="Cytochrome P450"/>
    <property type="match status" value="1"/>
</dbReference>
<dbReference type="GO" id="GO:0005506">
    <property type="term" value="F:iron ion binding"/>
    <property type="evidence" value="ECO:0007669"/>
    <property type="project" value="InterPro"/>
</dbReference>
<feature type="binding site" description="axial binding residue" evidence="6">
    <location>
        <position position="423"/>
    </location>
    <ligand>
        <name>heme</name>
        <dbReference type="ChEBI" id="CHEBI:30413"/>
    </ligand>
    <ligandPart>
        <name>Fe</name>
        <dbReference type="ChEBI" id="CHEBI:18248"/>
    </ligandPart>
</feature>
<dbReference type="AlphaFoldDB" id="A0A9W8XS43"/>
<keyword evidence="9" id="KW-1185">Reference proteome</keyword>
<dbReference type="GO" id="GO:0016705">
    <property type="term" value="F:oxidoreductase activity, acting on paired donors, with incorporation or reduction of molecular oxygen"/>
    <property type="evidence" value="ECO:0007669"/>
    <property type="project" value="InterPro"/>
</dbReference>
<dbReference type="Pfam" id="PF00067">
    <property type="entry name" value="p450"/>
    <property type="match status" value="1"/>
</dbReference>
<reference evidence="8" key="1">
    <citation type="submission" date="2022-10" db="EMBL/GenBank/DDBJ databases">
        <title>Tapping the CABI collections for fungal endophytes: first genome assemblies for Collariella, Neodidymelliopsis, Ascochyta clinopodiicola, Didymella pomorum, Didymosphaeria variabile, Neocosmospora piperis and Neocucurbitaria cava.</title>
        <authorList>
            <person name="Hill R."/>
        </authorList>
    </citation>
    <scope>NUCLEOTIDE SEQUENCE</scope>
    <source>
        <strain evidence="8">IMI 356815</strain>
    </source>
</reference>
<dbReference type="OrthoDB" id="1470350at2759"/>
<gene>
    <name evidence="8" type="ORF">N0V89_001708</name>
</gene>
<keyword evidence="7" id="KW-0503">Monooxygenase</keyword>
<dbReference type="InterPro" id="IPR002403">
    <property type="entry name" value="Cyt_P450_E_grp-IV"/>
</dbReference>
<organism evidence="8 9">
    <name type="scientific">Didymosphaeria variabile</name>
    <dbReference type="NCBI Taxonomy" id="1932322"/>
    <lineage>
        <taxon>Eukaryota</taxon>
        <taxon>Fungi</taxon>
        <taxon>Dikarya</taxon>
        <taxon>Ascomycota</taxon>
        <taxon>Pezizomycotina</taxon>
        <taxon>Dothideomycetes</taxon>
        <taxon>Pleosporomycetidae</taxon>
        <taxon>Pleosporales</taxon>
        <taxon>Massarineae</taxon>
        <taxon>Didymosphaeriaceae</taxon>
        <taxon>Didymosphaeria</taxon>
    </lineage>
</organism>
<protein>
    <recommendedName>
        <fullName evidence="10">Cytochrome P450</fullName>
    </recommendedName>
</protein>
<evidence type="ECO:0000256" key="7">
    <source>
        <dbReference type="RuleBase" id="RU000461"/>
    </source>
</evidence>
<dbReference type="Proteomes" id="UP001140513">
    <property type="component" value="Unassembled WGS sequence"/>
</dbReference>
<dbReference type="InterPro" id="IPR036396">
    <property type="entry name" value="Cyt_P450_sf"/>
</dbReference>
<dbReference type="InterPro" id="IPR001128">
    <property type="entry name" value="Cyt_P450"/>
</dbReference>
<dbReference type="GO" id="GO:0020037">
    <property type="term" value="F:heme binding"/>
    <property type="evidence" value="ECO:0007669"/>
    <property type="project" value="InterPro"/>
</dbReference>
<dbReference type="InterPro" id="IPR017972">
    <property type="entry name" value="Cyt_P450_CS"/>
</dbReference>
<sequence length="484" mass="55425">MATASFPDEPRELPYWFPFVGHLWSFSQNSQALLIRGRNYFRNTREPFAVTVLGNTVYVLTRGKDVAEAYRNTKTFSFEGFVQHMMRTTGCSEVVVSKMYAPQDPTRSRFPNPKGKPLAVLARELHVHQLYPRKDLAYLGARFNAYFDRYLSLEAIKAERPYATSNPDGSISVPLMTWVSDFFIRGGQRAYFGDFLENIVPDISWAFLEFDDLSWQILYQYLKVLSSKMHAAKARVTEALRKYFETPMTDRTGDAWFTKAMENEMRDLDLATKDISILMQTIYWGINTNTRRGCFWMLSYMLFHPEMIHLVMQETEKAFTGGSKTPNIDYLNDSCPLTNSIWNETLRMSAASSSVRYITEDSIVGGFKLRKGNKVMVPYRQLHFDETVFGDRINEFNPRRFYDNPALLKSASWRPFGGGATMCPGRFVAKQAVVSFIATAFNRLRISVDGTQPFPTAKEGNPVIGLMSNQPGSDLRVRLVPRKS</sequence>
<dbReference type="GeneID" id="80905238"/>
<comment type="cofactor">
    <cofactor evidence="1 6">
        <name>heme</name>
        <dbReference type="ChEBI" id="CHEBI:30413"/>
    </cofactor>
</comment>
<dbReference type="PRINTS" id="PR00465">
    <property type="entry name" value="EP450IV"/>
</dbReference>
<keyword evidence="7" id="KW-0560">Oxidoreductase</keyword>
<accession>A0A9W8XS43</accession>
<evidence type="ECO:0000256" key="2">
    <source>
        <dbReference type="ARBA" id="ARBA00010617"/>
    </source>
</evidence>
<keyword evidence="3 6" id="KW-0349">Heme</keyword>
<dbReference type="PROSITE" id="PS00086">
    <property type="entry name" value="CYTOCHROME_P450"/>
    <property type="match status" value="1"/>
</dbReference>
<name>A0A9W8XS43_9PLEO</name>
<evidence type="ECO:0008006" key="10">
    <source>
        <dbReference type="Google" id="ProtNLM"/>
    </source>
</evidence>
<evidence type="ECO:0000256" key="1">
    <source>
        <dbReference type="ARBA" id="ARBA00001971"/>
    </source>
</evidence>
<evidence type="ECO:0000313" key="8">
    <source>
        <dbReference type="EMBL" id="KAJ4357133.1"/>
    </source>
</evidence>
<dbReference type="GO" id="GO:0008395">
    <property type="term" value="F:steroid hydroxylase activity"/>
    <property type="evidence" value="ECO:0007669"/>
    <property type="project" value="TreeGrafter"/>
</dbReference>